<feature type="region of interest" description="Disordered" evidence="1">
    <location>
        <begin position="27"/>
        <end position="80"/>
    </location>
</feature>
<keyword evidence="3" id="KW-1185">Reference proteome</keyword>
<reference evidence="2" key="1">
    <citation type="journal article" date="2014" name="Int. J. Syst. Evol. Microbiol.">
        <title>Complete genome sequence of Corynebacterium casei LMG S-19264T (=DSM 44701T), isolated from a smear-ripened cheese.</title>
        <authorList>
            <consortium name="US DOE Joint Genome Institute (JGI-PGF)"/>
            <person name="Walter F."/>
            <person name="Albersmeier A."/>
            <person name="Kalinowski J."/>
            <person name="Ruckert C."/>
        </authorList>
    </citation>
    <scope>NUCLEOTIDE SEQUENCE</scope>
    <source>
        <strain evidence="2">JCM 4234</strain>
    </source>
</reference>
<accession>A0A918GSB3</accession>
<evidence type="ECO:0000313" key="3">
    <source>
        <dbReference type="Proteomes" id="UP000653493"/>
    </source>
</evidence>
<sequence>MVSSLTELAAPVKQAPAAGISRTVVAVPSGSGRPASESAGCAGSGSRPAPKSMSRPTRPRRAGGDTVTARKLRSEAITET</sequence>
<dbReference type="AlphaFoldDB" id="A0A918GSB3"/>
<proteinExistence type="predicted"/>
<name>A0A918GSB3_STRGD</name>
<dbReference type="Proteomes" id="UP000653493">
    <property type="component" value="Unassembled WGS sequence"/>
</dbReference>
<evidence type="ECO:0000256" key="1">
    <source>
        <dbReference type="SAM" id="MobiDB-lite"/>
    </source>
</evidence>
<dbReference type="EMBL" id="BMSL01000021">
    <property type="protein sequence ID" value="GGS57070.1"/>
    <property type="molecule type" value="Genomic_DNA"/>
</dbReference>
<reference evidence="2" key="2">
    <citation type="submission" date="2020-09" db="EMBL/GenBank/DDBJ databases">
        <authorList>
            <person name="Sun Q."/>
            <person name="Ohkuma M."/>
        </authorList>
    </citation>
    <scope>NUCLEOTIDE SEQUENCE</scope>
    <source>
        <strain evidence="2">JCM 4234</strain>
    </source>
</reference>
<feature type="compositionally biased region" description="Low complexity" evidence="1">
    <location>
        <begin position="35"/>
        <end position="46"/>
    </location>
</feature>
<comment type="caution">
    <text evidence="2">The sequence shown here is derived from an EMBL/GenBank/DDBJ whole genome shotgun (WGS) entry which is preliminary data.</text>
</comment>
<feature type="region of interest" description="Disordered" evidence="1">
    <location>
        <begin position="1"/>
        <end position="20"/>
    </location>
</feature>
<evidence type="ECO:0000313" key="2">
    <source>
        <dbReference type="EMBL" id="GGS57070.1"/>
    </source>
</evidence>
<protein>
    <submittedName>
        <fullName evidence="2">Uncharacterized protein</fullName>
    </submittedName>
</protein>
<organism evidence="2 3">
    <name type="scientific">Streptomyces griseoviridis</name>
    <dbReference type="NCBI Taxonomy" id="45398"/>
    <lineage>
        <taxon>Bacteria</taxon>
        <taxon>Bacillati</taxon>
        <taxon>Actinomycetota</taxon>
        <taxon>Actinomycetes</taxon>
        <taxon>Kitasatosporales</taxon>
        <taxon>Streptomycetaceae</taxon>
        <taxon>Streptomyces</taxon>
    </lineage>
</organism>
<gene>
    <name evidence="2" type="ORF">GCM10010238_52920</name>
</gene>